<dbReference type="EMBL" id="SUMG01000006">
    <property type="protein sequence ID" value="NBG88153.1"/>
    <property type="molecule type" value="Genomic_DNA"/>
</dbReference>
<evidence type="ECO:0000256" key="1">
    <source>
        <dbReference type="SAM" id="MobiDB-lite"/>
    </source>
</evidence>
<accession>A0AA44BDP8</accession>
<feature type="region of interest" description="Disordered" evidence="1">
    <location>
        <begin position="28"/>
        <end position="53"/>
    </location>
</feature>
<comment type="caution">
    <text evidence="4">The sequence shown here is derived from an EMBL/GenBank/DDBJ whole genome shotgun (WGS) entry which is preliminary data.</text>
</comment>
<feature type="signal peptide" evidence="2">
    <location>
        <begin position="1"/>
        <end position="26"/>
    </location>
</feature>
<dbReference type="Proteomes" id="UP000449710">
    <property type="component" value="Unassembled WGS sequence"/>
</dbReference>
<dbReference type="AlphaFoldDB" id="A0AA44BDP8"/>
<sequence length="435" mass="49360">MNLKKYLIMGLVGLTAVTLLSTSVFAEGDSAEESAEEESVEESVEEPAEEAVEETVEVDERETTYLALSKEPILSIPEEFPRQFMYESLVNIDYPEDGVKGIFLTGGTAASERLHELTDLLNTTALNSMVIDVKDDDGTIVMDLDSDHEYVQEFTRDYVDAEELMKHLEEHNIYPIARIVIFKDSRLARARPDLSFTDENGEVWSNRAGASFVNPYEREVWEHNVEVAKKAAALGFKDIQFDYVRFPEGFATMDEHLNYSRGEYAESGSDNVQQRVDAVTDFIAYAREELKPYGVDLSVDIFGFAALVREEPNIGQSFTRISENVDVISSMIYPSHWGPWNLGIEKPDLEPYNLVYNYMVVENEVLATLGDDAPRTRPWIQDFTASYLGAGNYRTYGDHEVSEQIRALHDHGVKEYLIWNSRSNFSQGATFDFDE</sequence>
<feature type="chain" id="PRO_5041203776" evidence="2">
    <location>
        <begin position="27"/>
        <end position="435"/>
    </location>
</feature>
<reference evidence="4 5" key="1">
    <citation type="submission" date="2019-04" db="EMBL/GenBank/DDBJ databases">
        <title>Isachenkonia alkalipeptolytica gen. nov. sp. nov. a new anaerobic, alkiliphilic organothrophic bacterium capable to reduce synthesized ferrihydrite isolated from a soda lake.</title>
        <authorList>
            <person name="Toshchakov S.V."/>
            <person name="Zavarzina D.G."/>
            <person name="Zhilina T.N."/>
            <person name="Kostrikina N.A."/>
            <person name="Kublanov I.V."/>
        </authorList>
    </citation>
    <scope>NUCLEOTIDE SEQUENCE [LARGE SCALE GENOMIC DNA]</scope>
    <source>
        <strain evidence="4 5">Z-1701</strain>
    </source>
</reference>
<name>A0AA44BDP8_9CLOT</name>
<evidence type="ECO:0000259" key="3">
    <source>
        <dbReference type="Pfam" id="PF13200"/>
    </source>
</evidence>
<keyword evidence="5" id="KW-1185">Reference proteome</keyword>
<feature type="domain" description="DUF4015" evidence="3">
    <location>
        <begin position="101"/>
        <end position="424"/>
    </location>
</feature>
<keyword evidence="2" id="KW-0732">Signal</keyword>
<evidence type="ECO:0000313" key="5">
    <source>
        <dbReference type="Proteomes" id="UP000449710"/>
    </source>
</evidence>
<dbReference type="InterPro" id="IPR025275">
    <property type="entry name" value="DUF4015"/>
</dbReference>
<evidence type="ECO:0000256" key="2">
    <source>
        <dbReference type="SAM" id="SignalP"/>
    </source>
</evidence>
<evidence type="ECO:0000313" key="4">
    <source>
        <dbReference type="EMBL" id="NBG88153.1"/>
    </source>
</evidence>
<protein>
    <submittedName>
        <fullName evidence="4">GTP-binding protein</fullName>
    </submittedName>
</protein>
<organism evidence="4 5">
    <name type="scientific">Isachenkonia alkalipeptolytica</name>
    <dbReference type="NCBI Taxonomy" id="2565777"/>
    <lineage>
        <taxon>Bacteria</taxon>
        <taxon>Bacillati</taxon>
        <taxon>Bacillota</taxon>
        <taxon>Clostridia</taxon>
        <taxon>Eubacteriales</taxon>
        <taxon>Clostridiaceae</taxon>
        <taxon>Isachenkonia</taxon>
    </lineage>
</organism>
<dbReference type="Gene3D" id="3.20.20.80">
    <property type="entry name" value="Glycosidases"/>
    <property type="match status" value="1"/>
</dbReference>
<feature type="compositionally biased region" description="Acidic residues" evidence="1">
    <location>
        <begin position="29"/>
        <end position="53"/>
    </location>
</feature>
<gene>
    <name evidence="4" type="ORF">ISALK_06525</name>
</gene>
<dbReference type="Pfam" id="PF13200">
    <property type="entry name" value="DUF4015"/>
    <property type="match status" value="1"/>
</dbReference>
<proteinExistence type="predicted"/>